<dbReference type="Proteomes" id="UP001058074">
    <property type="component" value="Unassembled WGS sequence"/>
</dbReference>
<proteinExistence type="predicted"/>
<name>A0ACB5RBA3_9CLOT</name>
<gene>
    <name evidence="1" type="ORF">rsdtw13_17600</name>
</gene>
<accession>A0ACB5RBA3</accession>
<dbReference type="EMBL" id="BROD01000001">
    <property type="protein sequence ID" value="GKX66502.1"/>
    <property type="molecule type" value="Genomic_DNA"/>
</dbReference>
<reference evidence="1" key="1">
    <citation type="journal article" date="2025" name="Int. J. Syst. Evol. Microbiol.">
        <title>Inconstantimicrobium mannanitabidum sp. nov., a novel member of the family Clostridiaceae isolated from anoxic soil under the treatment of reductive soil disinfestation.</title>
        <authorList>
            <person name="Ueki A."/>
            <person name="Tonouchi A."/>
            <person name="Honma S."/>
            <person name="Kaku N."/>
            <person name="Ueki K."/>
        </authorList>
    </citation>
    <scope>NUCLEOTIDE SEQUENCE</scope>
    <source>
        <strain evidence="1">TW13</strain>
    </source>
</reference>
<keyword evidence="2" id="KW-1185">Reference proteome</keyword>
<evidence type="ECO:0000313" key="2">
    <source>
        <dbReference type="Proteomes" id="UP001058074"/>
    </source>
</evidence>
<evidence type="ECO:0000313" key="1">
    <source>
        <dbReference type="EMBL" id="GKX66502.1"/>
    </source>
</evidence>
<comment type="caution">
    <text evidence="1">The sequence shown here is derived from an EMBL/GenBank/DDBJ whole genome shotgun (WGS) entry which is preliminary data.</text>
</comment>
<protein>
    <submittedName>
        <fullName evidence="1">Uncharacterized protein</fullName>
    </submittedName>
</protein>
<organism evidence="1 2">
    <name type="scientific">Inconstantimicrobium mannanitabidum</name>
    <dbReference type="NCBI Taxonomy" id="1604901"/>
    <lineage>
        <taxon>Bacteria</taxon>
        <taxon>Bacillati</taxon>
        <taxon>Bacillota</taxon>
        <taxon>Clostridia</taxon>
        <taxon>Eubacteriales</taxon>
        <taxon>Clostridiaceae</taxon>
        <taxon>Inconstantimicrobium</taxon>
    </lineage>
</organism>
<sequence>MQVKIINPNEDQYGNSKENIFIAFDDKENYLGSAYAYPNVNYHQTQDTPYLIFIDVNILENMDNSLGDEVKKKLFDNVFSRAKELRLEKPELKARIYAGFENNSVKNEFYIKNGFEEDYTIIMETEIPKDFSYTVPENITIEEMNFSINEEFEKYKSMYDEIFVSPLDKEQYEEQRKHNYFRNIAFYIDGKLQGGCTVFEKDGFGYIETVFVLSEQRGKGLSKEIMKYIFNYFLSNGLNKSRLEVWLLNKRAVRLYESFGYIEVEKKLMFPGITL</sequence>